<dbReference type="RefSeq" id="WP_302244272.1">
    <property type="nucleotide sequence ID" value="NZ_JAULJQ010000005.1"/>
</dbReference>
<name>A0ABT8TAV3_9BACT</name>
<comment type="caution">
    <text evidence="1">The sequence shown here is derived from an EMBL/GenBank/DDBJ whole genome shotgun (WGS) entry which is preliminary data.</text>
</comment>
<protein>
    <submittedName>
        <fullName evidence="1">Uncharacterized protein</fullName>
    </submittedName>
</protein>
<sequence>MYKELKEYANELGKDFSLGEYLMLGGFAKILEFQSNESIKAYLKDFDNTVIINDLIARYNIKKPSFLKKLWIL</sequence>
<reference evidence="1 2" key="1">
    <citation type="submission" date="2023-06" db="EMBL/GenBank/DDBJ databases">
        <title>Campylobacter magnum sp. nov., isolated from cecal contents of domestic pigs (Sus scrofa domesticus).</title>
        <authorList>
            <person name="Papic B."/>
            <person name="Gruntar I."/>
        </authorList>
    </citation>
    <scope>NUCLEOTIDE SEQUENCE [LARGE SCALE GENOMIC DNA]</scope>
    <source>
        <strain evidence="2">34484-21</strain>
    </source>
</reference>
<accession>A0ABT8TAV3</accession>
<evidence type="ECO:0000313" key="2">
    <source>
        <dbReference type="Proteomes" id="UP001171111"/>
    </source>
</evidence>
<keyword evidence="2" id="KW-1185">Reference proteome</keyword>
<dbReference type="Proteomes" id="UP001171111">
    <property type="component" value="Unassembled WGS sequence"/>
</dbReference>
<evidence type="ECO:0000313" key="1">
    <source>
        <dbReference type="EMBL" id="MDO2409391.1"/>
    </source>
</evidence>
<organism evidence="1 2">
    <name type="scientific">Campylobacter magnus</name>
    <dbReference type="NCBI Taxonomy" id="3026462"/>
    <lineage>
        <taxon>Bacteria</taxon>
        <taxon>Pseudomonadati</taxon>
        <taxon>Campylobacterota</taxon>
        <taxon>Epsilonproteobacteria</taxon>
        <taxon>Campylobacterales</taxon>
        <taxon>Campylobacteraceae</taxon>
        <taxon>Campylobacter</taxon>
    </lineage>
</organism>
<gene>
    <name evidence="1" type="ORF">Q2362_04665</name>
</gene>
<proteinExistence type="predicted"/>
<dbReference type="EMBL" id="JAULJQ010000005">
    <property type="protein sequence ID" value="MDO2409391.1"/>
    <property type="molecule type" value="Genomic_DNA"/>
</dbReference>